<organism evidence="1 2">
    <name type="scientific">Perkinsus chesapeaki</name>
    <name type="common">Clam parasite</name>
    <name type="synonym">Perkinsus andrewsi</name>
    <dbReference type="NCBI Taxonomy" id="330153"/>
    <lineage>
        <taxon>Eukaryota</taxon>
        <taxon>Sar</taxon>
        <taxon>Alveolata</taxon>
        <taxon>Perkinsozoa</taxon>
        <taxon>Perkinsea</taxon>
        <taxon>Perkinsida</taxon>
        <taxon>Perkinsidae</taxon>
        <taxon>Perkinsus</taxon>
    </lineage>
</organism>
<proteinExistence type="predicted"/>
<dbReference type="AlphaFoldDB" id="A0A7J6KL01"/>
<keyword evidence="2" id="KW-1185">Reference proteome</keyword>
<dbReference type="EMBL" id="JAAPAO010002447">
    <property type="protein sequence ID" value="KAF4647680.1"/>
    <property type="molecule type" value="Genomic_DNA"/>
</dbReference>
<gene>
    <name evidence="1" type="ORF">FOL47_004296</name>
</gene>
<dbReference type="Proteomes" id="UP000591131">
    <property type="component" value="Unassembled WGS sequence"/>
</dbReference>
<comment type="caution">
    <text evidence="1">The sequence shown here is derived from an EMBL/GenBank/DDBJ whole genome shotgun (WGS) entry which is preliminary data.</text>
</comment>
<reference evidence="1 2" key="1">
    <citation type="submission" date="2020-04" db="EMBL/GenBank/DDBJ databases">
        <title>Perkinsus chesapeaki whole genome sequence.</title>
        <authorList>
            <person name="Bogema D.R."/>
        </authorList>
    </citation>
    <scope>NUCLEOTIDE SEQUENCE [LARGE SCALE GENOMIC DNA]</scope>
    <source>
        <strain evidence="1">ATCC PRA-425</strain>
    </source>
</reference>
<evidence type="ECO:0000313" key="2">
    <source>
        <dbReference type="Proteomes" id="UP000591131"/>
    </source>
</evidence>
<feature type="non-terminal residue" evidence="1">
    <location>
        <position position="267"/>
    </location>
</feature>
<name>A0A7J6KL01_PERCH</name>
<accession>A0A7J6KL01</accession>
<protein>
    <submittedName>
        <fullName evidence="1">Uncharacterized protein</fullName>
    </submittedName>
</protein>
<feature type="non-terminal residue" evidence="1">
    <location>
        <position position="1"/>
    </location>
</feature>
<evidence type="ECO:0000313" key="1">
    <source>
        <dbReference type="EMBL" id="KAF4647680.1"/>
    </source>
</evidence>
<sequence>DGYGSCIHHQIGPVRSITAYCDASNTGWGYLIYAEEMNHSVDQKDFPSREHLLEAHAGEWDDKHQNYHVNRKEAITLHRTLKAVLDWLPRFTIDERQHITVKVYNGNSSAVSWASSGMVNMKSYDKIALQRLSEAMKDIRDMSQKEYGIPIDVDYIPGLRNSMADELSRVPIRADSLPPLQESEGLKEKRKSKVKKSQRVVVLVASPSGSLSIVDDISSSHRGALNFKCPDPNEIYKASLIQEVWVAEAKPDEYDNLLGIADETEEE</sequence>